<dbReference type="EMBL" id="BLAL01000225">
    <property type="protein sequence ID" value="GES93283.1"/>
    <property type="molecule type" value="Genomic_DNA"/>
</dbReference>
<keyword evidence="8" id="KW-1185">Reference proteome</keyword>
<gene>
    <name evidence="7" type="ORF">RCL2_002003300</name>
    <name evidence="6" type="ORF">RclHR1_00360013</name>
</gene>
<dbReference type="EMBL" id="BEXD01002890">
    <property type="protein sequence ID" value="GBB99664.1"/>
    <property type="molecule type" value="Genomic_DNA"/>
</dbReference>
<evidence type="ECO:0000256" key="2">
    <source>
        <dbReference type="ARBA" id="ARBA00022771"/>
    </source>
</evidence>
<comment type="caution">
    <text evidence="6">The sequence shown here is derived from an EMBL/GenBank/DDBJ whole genome shotgun (WGS) entry which is preliminary data.</text>
</comment>
<feature type="domain" description="RanBP2-type" evidence="5">
    <location>
        <begin position="63"/>
        <end position="92"/>
    </location>
</feature>
<dbReference type="OrthoDB" id="448399at2759"/>
<keyword evidence="3" id="KW-0862">Zinc</keyword>
<protein>
    <submittedName>
        <fullName evidence="7">Zinc finger protein VAR3, chloroplastic</fullName>
    </submittedName>
</protein>
<evidence type="ECO:0000313" key="6">
    <source>
        <dbReference type="EMBL" id="GBB99664.1"/>
    </source>
</evidence>
<sequence length="137" mass="16023">MLRHTRLLLQRATIFVRQITLVSSNNNSTLFSKTNGSRILPTLTMAHVRRNIYRGPPSRDDRRPGDWICEKCGFKNFSYRNHCFSCDSKPKYREVAAGDWICPNCEFYNFQSRSVCFKCSTPFPDTDKNEEKPGREF</sequence>
<dbReference type="Proteomes" id="UP000615446">
    <property type="component" value="Unassembled WGS sequence"/>
</dbReference>
<organism evidence="6 8">
    <name type="scientific">Rhizophagus clarus</name>
    <dbReference type="NCBI Taxonomy" id="94130"/>
    <lineage>
        <taxon>Eukaryota</taxon>
        <taxon>Fungi</taxon>
        <taxon>Fungi incertae sedis</taxon>
        <taxon>Mucoromycota</taxon>
        <taxon>Glomeromycotina</taxon>
        <taxon>Glomeromycetes</taxon>
        <taxon>Glomerales</taxon>
        <taxon>Glomeraceae</taxon>
        <taxon>Rhizophagus</taxon>
    </lineage>
</organism>
<evidence type="ECO:0000313" key="7">
    <source>
        <dbReference type="EMBL" id="GES93283.1"/>
    </source>
</evidence>
<feature type="domain" description="RanBP2-type" evidence="5">
    <location>
        <begin position="96"/>
        <end position="125"/>
    </location>
</feature>
<dbReference type="InterPro" id="IPR036443">
    <property type="entry name" value="Znf_RanBP2_sf"/>
</dbReference>
<proteinExistence type="predicted"/>
<dbReference type="SMART" id="SM00547">
    <property type="entry name" value="ZnF_RBZ"/>
    <property type="match status" value="2"/>
</dbReference>
<dbReference type="InterPro" id="IPR001876">
    <property type="entry name" value="Znf_RanBP2"/>
</dbReference>
<reference evidence="7" key="2">
    <citation type="submission" date="2019-10" db="EMBL/GenBank/DDBJ databases">
        <title>Conservation and host-specific expression of non-tandemly repeated heterogenous ribosome RNA gene in arbuscular mycorrhizal fungi.</title>
        <authorList>
            <person name="Maeda T."/>
            <person name="Kobayashi Y."/>
            <person name="Nakagawa T."/>
            <person name="Ezawa T."/>
            <person name="Yamaguchi K."/>
            <person name="Bino T."/>
            <person name="Nishimoto Y."/>
            <person name="Shigenobu S."/>
            <person name="Kawaguchi M."/>
        </authorList>
    </citation>
    <scope>NUCLEOTIDE SEQUENCE</scope>
    <source>
        <strain evidence="7">HR1</strain>
    </source>
</reference>
<evidence type="ECO:0000256" key="4">
    <source>
        <dbReference type="PROSITE-ProRule" id="PRU00322"/>
    </source>
</evidence>
<dbReference type="Proteomes" id="UP000247702">
    <property type="component" value="Unassembled WGS sequence"/>
</dbReference>
<dbReference type="PROSITE" id="PS50199">
    <property type="entry name" value="ZF_RANBP2_2"/>
    <property type="match status" value="2"/>
</dbReference>
<name>A0A2Z6RN82_9GLOM</name>
<accession>A0A2Z6RN82</accession>
<dbReference type="Gene3D" id="4.10.1060.10">
    <property type="entry name" value="Zinc finger, RanBP2-type"/>
    <property type="match status" value="2"/>
</dbReference>
<dbReference type="AlphaFoldDB" id="A0A2Z6RN82"/>
<dbReference type="GO" id="GO:0003729">
    <property type="term" value="F:mRNA binding"/>
    <property type="evidence" value="ECO:0007669"/>
    <property type="project" value="TreeGrafter"/>
</dbReference>
<keyword evidence="1" id="KW-0479">Metal-binding</keyword>
<keyword evidence="2 4" id="KW-0863">Zinc-finger</keyword>
<dbReference type="GO" id="GO:0008270">
    <property type="term" value="F:zinc ion binding"/>
    <property type="evidence" value="ECO:0007669"/>
    <property type="project" value="UniProtKB-KW"/>
</dbReference>
<reference evidence="6 8" key="1">
    <citation type="submission" date="2017-11" db="EMBL/GenBank/DDBJ databases">
        <title>The genome of Rhizophagus clarus HR1 reveals common genetic basis of auxotrophy among arbuscular mycorrhizal fungi.</title>
        <authorList>
            <person name="Kobayashi Y."/>
        </authorList>
    </citation>
    <scope>NUCLEOTIDE SEQUENCE [LARGE SCALE GENOMIC DNA]</scope>
    <source>
        <strain evidence="6 8">HR1</strain>
    </source>
</reference>
<dbReference type="PANTHER" id="PTHR23111">
    <property type="entry name" value="ZINC FINGER PROTEIN"/>
    <property type="match status" value="1"/>
</dbReference>
<dbReference type="STRING" id="94130.A0A2Z6RN82"/>
<evidence type="ECO:0000256" key="1">
    <source>
        <dbReference type="ARBA" id="ARBA00022723"/>
    </source>
</evidence>
<dbReference type="PANTHER" id="PTHR23111:SF40">
    <property type="entry name" value="RNA-BINDING PROTEIN INVOLVED IN HETEROCHROMATIN ASSEMBLY-RELATED"/>
    <property type="match status" value="1"/>
</dbReference>
<dbReference type="Pfam" id="PF00641">
    <property type="entry name" value="Zn_ribbon_RanBP"/>
    <property type="match status" value="2"/>
</dbReference>
<evidence type="ECO:0000313" key="8">
    <source>
        <dbReference type="Proteomes" id="UP000247702"/>
    </source>
</evidence>
<dbReference type="PROSITE" id="PS01358">
    <property type="entry name" value="ZF_RANBP2_1"/>
    <property type="match status" value="2"/>
</dbReference>
<evidence type="ECO:0000259" key="5">
    <source>
        <dbReference type="PROSITE" id="PS50199"/>
    </source>
</evidence>
<evidence type="ECO:0000256" key="3">
    <source>
        <dbReference type="ARBA" id="ARBA00022833"/>
    </source>
</evidence>
<dbReference type="SUPFAM" id="SSF90209">
    <property type="entry name" value="Ran binding protein zinc finger-like"/>
    <property type="match status" value="2"/>
</dbReference>